<sequence>MNDAGSLDVKAFEMRLQELRAEVLRLEEESREGREPVELDQSKVGRLSRMDALQGQAMALALDQRRKVELQRIDAALMRIENDDFGYCVSCDEEIALKRLELDPATPTCISCAEK</sequence>
<dbReference type="RefSeq" id="WP_069190014.1">
    <property type="nucleotide sequence ID" value="NZ_FLYE01000047.1"/>
</dbReference>
<dbReference type="OrthoDB" id="1121111at2"/>
<dbReference type="Pfam" id="PF01258">
    <property type="entry name" value="zf-dskA_traR"/>
    <property type="match status" value="1"/>
</dbReference>
<dbReference type="PROSITE" id="PS51128">
    <property type="entry name" value="ZF_DKSA_2"/>
    <property type="match status" value="1"/>
</dbReference>
<dbReference type="InterPro" id="IPR000962">
    <property type="entry name" value="Znf_DskA_TraR"/>
</dbReference>
<dbReference type="GO" id="GO:0008270">
    <property type="term" value="F:zinc ion binding"/>
    <property type="evidence" value="ECO:0007669"/>
    <property type="project" value="UniProtKB-KW"/>
</dbReference>
<keyword evidence="7" id="KW-1185">Reference proteome</keyword>
<dbReference type="PANTHER" id="PTHR33823:SF4">
    <property type="entry name" value="GENERAL STRESS PROTEIN 16O"/>
    <property type="match status" value="1"/>
</dbReference>
<evidence type="ECO:0000256" key="3">
    <source>
        <dbReference type="ARBA" id="ARBA00022833"/>
    </source>
</evidence>
<dbReference type="STRING" id="1867952.MTBPR1_80063"/>
<evidence type="ECO:0000313" key="6">
    <source>
        <dbReference type="EMBL" id="SCA58009.1"/>
    </source>
</evidence>
<evidence type="ECO:0000313" key="7">
    <source>
        <dbReference type="Proteomes" id="UP000231658"/>
    </source>
</evidence>
<protein>
    <submittedName>
        <fullName evidence="6">DnaK suppressor protein</fullName>
    </submittedName>
</protein>
<proteinExistence type="predicted"/>
<accession>A0A1C3RLE0</accession>
<evidence type="ECO:0000259" key="5">
    <source>
        <dbReference type="Pfam" id="PF01258"/>
    </source>
</evidence>
<dbReference type="Gene3D" id="1.20.120.910">
    <property type="entry name" value="DksA, coiled-coil domain"/>
    <property type="match status" value="1"/>
</dbReference>
<keyword evidence="3" id="KW-0862">Zinc</keyword>
<evidence type="ECO:0000256" key="4">
    <source>
        <dbReference type="PROSITE-ProRule" id="PRU00510"/>
    </source>
</evidence>
<keyword evidence="2" id="KW-0863">Zinc-finger</keyword>
<dbReference type="SUPFAM" id="SSF57716">
    <property type="entry name" value="Glucocorticoid receptor-like (DNA-binding domain)"/>
    <property type="match status" value="1"/>
</dbReference>
<dbReference type="AlphaFoldDB" id="A0A1C3RLE0"/>
<evidence type="ECO:0000256" key="1">
    <source>
        <dbReference type="ARBA" id="ARBA00022723"/>
    </source>
</evidence>
<organism evidence="6 7">
    <name type="scientific">Candidatus Terasakiella magnetica</name>
    <dbReference type="NCBI Taxonomy" id="1867952"/>
    <lineage>
        <taxon>Bacteria</taxon>
        <taxon>Pseudomonadati</taxon>
        <taxon>Pseudomonadota</taxon>
        <taxon>Alphaproteobacteria</taxon>
        <taxon>Rhodospirillales</taxon>
        <taxon>Terasakiellaceae</taxon>
        <taxon>Terasakiella</taxon>
    </lineage>
</organism>
<evidence type="ECO:0000256" key="2">
    <source>
        <dbReference type="ARBA" id="ARBA00022771"/>
    </source>
</evidence>
<feature type="zinc finger region" description="dksA C4-type" evidence="4">
    <location>
        <begin position="88"/>
        <end position="112"/>
    </location>
</feature>
<keyword evidence="1" id="KW-0479">Metal-binding</keyword>
<dbReference type="PANTHER" id="PTHR33823">
    <property type="entry name" value="RNA POLYMERASE-BINDING TRANSCRIPTION FACTOR DKSA-RELATED"/>
    <property type="match status" value="1"/>
</dbReference>
<name>A0A1C3RLE0_9PROT</name>
<dbReference type="EMBL" id="FLYE01000047">
    <property type="protein sequence ID" value="SCA58009.1"/>
    <property type="molecule type" value="Genomic_DNA"/>
</dbReference>
<dbReference type="Proteomes" id="UP000231658">
    <property type="component" value="Unassembled WGS sequence"/>
</dbReference>
<reference evidence="6 7" key="1">
    <citation type="submission" date="2016-07" db="EMBL/GenBank/DDBJ databases">
        <authorList>
            <person name="Lefevre C.T."/>
        </authorList>
    </citation>
    <scope>NUCLEOTIDE SEQUENCE [LARGE SCALE GENOMIC DNA]</scope>
    <source>
        <strain evidence="6">PR1</strain>
    </source>
</reference>
<gene>
    <name evidence="6" type="ORF">MTBPR1_80063</name>
</gene>
<feature type="domain" description="Zinc finger DksA/TraR C4-type" evidence="5">
    <location>
        <begin position="84"/>
        <end position="115"/>
    </location>
</feature>